<dbReference type="InterPro" id="IPR025688">
    <property type="entry name" value="PGDYG_prot"/>
</dbReference>
<comment type="caution">
    <text evidence="1">The sequence shown here is derived from an EMBL/GenBank/DDBJ whole genome shotgun (WGS) entry which is preliminary data.</text>
</comment>
<accession>A0A1G2SN63</accession>
<gene>
    <name evidence="1" type="ORF">A2591_01625</name>
</gene>
<dbReference type="Proteomes" id="UP000178168">
    <property type="component" value="Unassembled WGS sequence"/>
</dbReference>
<proteinExistence type="predicted"/>
<reference evidence="1 2" key="1">
    <citation type="journal article" date="2016" name="Nat. Commun.">
        <title>Thousands of microbial genomes shed light on interconnected biogeochemical processes in an aquifer system.</title>
        <authorList>
            <person name="Anantharaman K."/>
            <person name="Brown C.T."/>
            <person name="Hug L.A."/>
            <person name="Sharon I."/>
            <person name="Castelle C.J."/>
            <person name="Probst A.J."/>
            <person name="Thomas B.C."/>
            <person name="Singh A."/>
            <person name="Wilkins M.J."/>
            <person name="Karaoz U."/>
            <person name="Brodie E.L."/>
            <person name="Williams K.H."/>
            <person name="Hubbard S.S."/>
            <person name="Banfield J.F."/>
        </authorList>
    </citation>
    <scope>NUCLEOTIDE SEQUENCE [LARGE SCALE GENOMIC DNA]</scope>
</reference>
<dbReference type="AlphaFoldDB" id="A0A1G2SN63"/>
<dbReference type="EMBL" id="MHUZ01000010">
    <property type="protein sequence ID" value="OHA86069.1"/>
    <property type="molecule type" value="Genomic_DNA"/>
</dbReference>
<sequence>MRPEKIDHKAPEIMSALAKAPVFKKQGQVDARPAVVGEEIITTLEGGAEEMLNIAQTGDWIITNPSGEQYIVPQKKFFARYKSTDTDDVYMTTGSCRAITNPFGRPIEIMTSRGLPQMGDADCMIADTCDEDGSNMENEPYLIDADAFTKTYT</sequence>
<protein>
    <submittedName>
        <fullName evidence="1">Uncharacterized protein</fullName>
    </submittedName>
</protein>
<dbReference type="Pfam" id="PF14083">
    <property type="entry name" value="PGDYG"/>
    <property type="match status" value="1"/>
</dbReference>
<organism evidence="1 2">
    <name type="scientific">Candidatus Yonathbacteria bacterium RIFOXYD1_FULL_52_36</name>
    <dbReference type="NCBI Taxonomy" id="1802730"/>
    <lineage>
        <taxon>Bacteria</taxon>
        <taxon>Candidatus Yonathiibacteriota</taxon>
    </lineage>
</organism>
<evidence type="ECO:0000313" key="1">
    <source>
        <dbReference type="EMBL" id="OHA86069.1"/>
    </source>
</evidence>
<name>A0A1G2SN63_9BACT</name>
<evidence type="ECO:0000313" key="2">
    <source>
        <dbReference type="Proteomes" id="UP000178168"/>
    </source>
</evidence>